<evidence type="ECO:0000313" key="1">
    <source>
        <dbReference type="EMBL" id="TGL60861.1"/>
    </source>
</evidence>
<gene>
    <name evidence="1" type="ORF">EHQ64_13710</name>
</gene>
<dbReference type="AlphaFoldDB" id="A0A4R9K6I6"/>
<reference evidence="1" key="1">
    <citation type="journal article" date="2019" name="PLoS Negl. Trop. Dis.">
        <title>Revisiting the worldwide diversity of Leptospira species in the environment.</title>
        <authorList>
            <person name="Vincent A.T."/>
            <person name="Schiettekatte O."/>
            <person name="Bourhy P."/>
            <person name="Veyrier F.J."/>
            <person name="Picardeau M."/>
        </authorList>
    </citation>
    <scope>NUCLEOTIDE SEQUENCE [LARGE SCALE GENOMIC DNA]</scope>
    <source>
        <strain evidence="1">201702455</strain>
    </source>
</reference>
<dbReference type="RefSeq" id="WP_135650110.1">
    <property type="nucleotide sequence ID" value="NZ_RQGF01000028.1"/>
</dbReference>
<organism evidence="1 2">
    <name type="scientific">Leptospira sarikeiensis</name>
    <dbReference type="NCBI Taxonomy" id="2484943"/>
    <lineage>
        <taxon>Bacteria</taxon>
        <taxon>Pseudomonadati</taxon>
        <taxon>Spirochaetota</taxon>
        <taxon>Spirochaetia</taxon>
        <taxon>Leptospirales</taxon>
        <taxon>Leptospiraceae</taxon>
        <taxon>Leptospira</taxon>
    </lineage>
</organism>
<dbReference type="EMBL" id="RQGF01000028">
    <property type="protein sequence ID" value="TGL60861.1"/>
    <property type="molecule type" value="Genomic_DNA"/>
</dbReference>
<evidence type="ECO:0000313" key="2">
    <source>
        <dbReference type="Proteomes" id="UP000297762"/>
    </source>
</evidence>
<accession>A0A4R9K6I6</accession>
<protein>
    <submittedName>
        <fullName evidence="1">Uncharacterized protein</fullName>
    </submittedName>
</protein>
<proteinExistence type="predicted"/>
<dbReference type="NCBIfam" id="NF047513">
    <property type="entry name" value="LIC_13246_fam"/>
    <property type="match status" value="1"/>
</dbReference>
<dbReference type="Proteomes" id="UP000297762">
    <property type="component" value="Unassembled WGS sequence"/>
</dbReference>
<dbReference type="OrthoDB" id="329464at2"/>
<keyword evidence="2" id="KW-1185">Reference proteome</keyword>
<comment type="caution">
    <text evidence="1">The sequence shown here is derived from an EMBL/GenBank/DDBJ whole genome shotgun (WGS) entry which is preliminary data.</text>
</comment>
<name>A0A4R9K6I6_9LEPT</name>
<sequence length="144" mass="17004">MKANRNIESEEEFGWMKLNTDQLGFLGIVHSINRFYDGIQGSQSKELRYFRKKLVRTDFRKSHIFLKKFGDYEYLIYARIESNGNSESDTWVHVDGIRMERDKMKAKGVRNHPSYEIRCLSDIFETSCTRATKAEEDRIDSDFA</sequence>